<evidence type="ECO:0000313" key="13">
    <source>
        <dbReference type="Proteomes" id="UP000199233"/>
    </source>
</evidence>
<evidence type="ECO:0000259" key="10">
    <source>
        <dbReference type="PROSITE" id="PS50109"/>
    </source>
</evidence>
<dbReference type="OrthoDB" id="9797605at2"/>
<dbReference type="InterPro" id="IPR036890">
    <property type="entry name" value="HATPase_C_sf"/>
</dbReference>
<keyword evidence="9" id="KW-0472">Membrane</keyword>
<organism evidence="12 13">
    <name type="scientific">Solimonas aquatica</name>
    <dbReference type="NCBI Taxonomy" id="489703"/>
    <lineage>
        <taxon>Bacteria</taxon>
        <taxon>Pseudomonadati</taxon>
        <taxon>Pseudomonadota</taxon>
        <taxon>Gammaproteobacteria</taxon>
        <taxon>Nevskiales</taxon>
        <taxon>Nevskiaceae</taxon>
        <taxon>Solimonas</taxon>
    </lineage>
</organism>
<keyword evidence="9" id="KW-1133">Transmembrane helix</keyword>
<keyword evidence="5" id="KW-0808">Transferase</keyword>
<keyword evidence="13" id="KW-1185">Reference proteome</keyword>
<evidence type="ECO:0000256" key="5">
    <source>
        <dbReference type="ARBA" id="ARBA00022679"/>
    </source>
</evidence>
<dbReference type="InterPro" id="IPR005467">
    <property type="entry name" value="His_kinase_dom"/>
</dbReference>
<evidence type="ECO:0000313" key="12">
    <source>
        <dbReference type="EMBL" id="SEQ51595.1"/>
    </source>
</evidence>
<keyword evidence="7" id="KW-0902">Two-component regulatory system</keyword>
<dbReference type="SMART" id="SM00387">
    <property type="entry name" value="HATPase_c"/>
    <property type="match status" value="1"/>
</dbReference>
<evidence type="ECO:0000256" key="2">
    <source>
        <dbReference type="ARBA" id="ARBA00004370"/>
    </source>
</evidence>
<dbReference type="CDD" id="cd06225">
    <property type="entry name" value="HAMP"/>
    <property type="match status" value="1"/>
</dbReference>
<accession>A0A1H9GNC6</accession>
<gene>
    <name evidence="12" type="ORF">SAMN04488038_107143</name>
</gene>
<dbReference type="GO" id="GO:0046983">
    <property type="term" value="F:protein dimerization activity"/>
    <property type="evidence" value="ECO:0007669"/>
    <property type="project" value="InterPro"/>
</dbReference>
<dbReference type="STRING" id="489703.SAMN04488038_107143"/>
<dbReference type="Pfam" id="PF02518">
    <property type="entry name" value="HATPase_c"/>
    <property type="match status" value="1"/>
</dbReference>
<evidence type="ECO:0000256" key="8">
    <source>
        <dbReference type="SAM" id="Coils"/>
    </source>
</evidence>
<sequence length="454" mass="49809">MSGISGASLRLRINLLITGLLLAFILVLLALQLAGTRKSVQEEITAGSEVAGRLLGSMLAPGWMIRAQTLQAFLQQMGRLRATELSLRDGSGRELYHSPPSAYKAGRDAPDWYARLVSPPAVQRRFTLQDGELLMQDNPSRAVLDGWDDMLRLLALGLAALLLAQALVYWRVGRLTQPLRQIAQGLQDMTQGAYHTRLPALPGAEAAAIGSAFNRMAQAIEDNLQARAQAAEAEARLQQSREIAQLVERRLEDERRQIARELHDETSQSVTAIHSLALLLAQRGGDAHSRQIAQTIVEAAGQLHRAVQQMIPRLRPPALDNLGLGDAVQNQIDDWRLQHPQRQFELRLPPLPAELDADVSLAAFRVMQEACANALRHGRAQRLSFTLGLDGDGLQLCVEDDGVGLPPDWPQARGFGIRGMQERAQMLRGELQLSARTPRGTRVELRLPLPGAAA</sequence>
<dbReference type="InterPro" id="IPR050482">
    <property type="entry name" value="Sensor_HK_TwoCompSys"/>
</dbReference>
<dbReference type="InterPro" id="IPR003594">
    <property type="entry name" value="HATPase_dom"/>
</dbReference>
<dbReference type="Gene3D" id="3.30.565.10">
    <property type="entry name" value="Histidine kinase-like ATPase, C-terminal domain"/>
    <property type="match status" value="1"/>
</dbReference>
<comment type="catalytic activity">
    <reaction evidence="1">
        <text>ATP + protein L-histidine = ADP + protein N-phospho-L-histidine.</text>
        <dbReference type="EC" id="2.7.13.3"/>
    </reaction>
</comment>
<dbReference type="SUPFAM" id="SSF55874">
    <property type="entry name" value="ATPase domain of HSP90 chaperone/DNA topoisomerase II/histidine kinase"/>
    <property type="match status" value="1"/>
</dbReference>
<dbReference type="EMBL" id="FOFS01000007">
    <property type="protein sequence ID" value="SEQ51595.1"/>
    <property type="molecule type" value="Genomic_DNA"/>
</dbReference>
<keyword evidence="9" id="KW-0812">Transmembrane</keyword>
<dbReference type="RefSeq" id="WP_093285492.1">
    <property type="nucleotide sequence ID" value="NZ_FOFS01000007.1"/>
</dbReference>
<proteinExistence type="predicted"/>
<dbReference type="GO" id="GO:0000155">
    <property type="term" value="F:phosphorelay sensor kinase activity"/>
    <property type="evidence" value="ECO:0007669"/>
    <property type="project" value="InterPro"/>
</dbReference>
<reference evidence="12 13" key="1">
    <citation type="submission" date="2016-10" db="EMBL/GenBank/DDBJ databases">
        <authorList>
            <person name="de Groot N.N."/>
        </authorList>
    </citation>
    <scope>NUCLEOTIDE SEQUENCE [LARGE SCALE GENOMIC DNA]</scope>
    <source>
        <strain evidence="12 13">DSM 25927</strain>
    </source>
</reference>
<evidence type="ECO:0000256" key="3">
    <source>
        <dbReference type="ARBA" id="ARBA00012438"/>
    </source>
</evidence>
<evidence type="ECO:0000256" key="6">
    <source>
        <dbReference type="ARBA" id="ARBA00022777"/>
    </source>
</evidence>
<evidence type="ECO:0000256" key="9">
    <source>
        <dbReference type="SAM" id="Phobius"/>
    </source>
</evidence>
<feature type="transmembrane region" description="Helical" evidence="9">
    <location>
        <begin position="12"/>
        <end position="34"/>
    </location>
</feature>
<dbReference type="CDD" id="cd16917">
    <property type="entry name" value="HATPase_UhpB-NarQ-NarX-like"/>
    <property type="match status" value="1"/>
</dbReference>
<dbReference type="InterPro" id="IPR003660">
    <property type="entry name" value="HAMP_dom"/>
</dbReference>
<comment type="subcellular location">
    <subcellularLocation>
        <location evidence="2">Membrane</location>
    </subcellularLocation>
</comment>
<dbReference type="Pfam" id="PF00672">
    <property type="entry name" value="HAMP"/>
    <property type="match status" value="1"/>
</dbReference>
<feature type="domain" description="Histidine kinase" evidence="10">
    <location>
        <begin position="261"/>
        <end position="451"/>
    </location>
</feature>
<feature type="coiled-coil region" evidence="8">
    <location>
        <begin position="214"/>
        <end position="268"/>
    </location>
</feature>
<dbReference type="SMART" id="SM00304">
    <property type="entry name" value="HAMP"/>
    <property type="match status" value="1"/>
</dbReference>
<evidence type="ECO:0000256" key="7">
    <source>
        <dbReference type="ARBA" id="ARBA00023012"/>
    </source>
</evidence>
<dbReference type="PANTHER" id="PTHR24421">
    <property type="entry name" value="NITRATE/NITRITE SENSOR PROTEIN NARX-RELATED"/>
    <property type="match status" value="1"/>
</dbReference>
<dbReference type="InterPro" id="IPR011712">
    <property type="entry name" value="Sig_transdc_His_kin_sub3_dim/P"/>
</dbReference>
<dbReference type="Proteomes" id="UP000199233">
    <property type="component" value="Unassembled WGS sequence"/>
</dbReference>
<keyword evidence="8" id="KW-0175">Coiled coil</keyword>
<dbReference type="GO" id="GO:0016020">
    <property type="term" value="C:membrane"/>
    <property type="evidence" value="ECO:0007669"/>
    <property type="project" value="UniProtKB-SubCell"/>
</dbReference>
<dbReference type="Gene3D" id="6.10.340.10">
    <property type="match status" value="1"/>
</dbReference>
<dbReference type="AlphaFoldDB" id="A0A1H9GNC6"/>
<dbReference type="Gene3D" id="1.20.5.1930">
    <property type="match status" value="1"/>
</dbReference>
<dbReference type="Pfam" id="PF07730">
    <property type="entry name" value="HisKA_3"/>
    <property type="match status" value="1"/>
</dbReference>
<evidence type="ECO:0000259" key="11">
    <source>
        <dbReference type="PROSITE" id="PS50885"/>
    </source>
</evidence>
<name>A0A1H9GNC6_9GAMM</name>
<feature type="domain" description="HAMP" evidence="11">
    <location>
        <begin position="173"/>
        <end position="225"/>
    </location>
</feature>
<dbReference type="EC" id="2.7.13.3" evidence="3"/>
<evidence type="ECO:0000256" key="4">
    <source>
        <dbReference type="ARBA" id="ARBA00022553"/>
    </source>
</evidence>
<dbReference type="PANTHER" id="PTHR24421:SF58">
    <property type="entry name" value="SIGNAL TRANSDUCTION HISTIDINE-PROTEIN KINASE_PHOSPHATASE UHPB"/>
    <property type="match status" value="1"/>
</dbReference>
<evidence type="ECO:0000256" key="1">
    <source>
        <dbReference type="ARBA" id="ARBA00000085"/>
    </source>
</evidence>
<dbReference type="PROSITE" id="PS50109">
    <property type="entry name" value="HIS_KIN"/>
    <property type="match status" value="1"/>
</dbReference>
<keyword evidence="4" id="KW-0597">Phosphoprotein</keyword>
<keyword evidence="6 12" id="KW-0418">Kinase</keyword>
<protein>
    <recommendedName>
        <fullName evidence="3">histidine kinase</fullName>
        <ecNumber evidence="3">2.7.13.3</ecNumber>
    </recommendedName>
</protein>
<dbReference type="PROSITE" id="PS50885">
    <property type="entry name" value="HAMP"/>
    <property type="match status" value="1"/>
</dbReference>